<evidence type="ECO:0000313" key="2">
    <source>
        <dbReference type="EMBL" id="EGC01848.1"/>
    </source>
</evidence>
<evidence type="ECO:0000259" key="1">
    <source>
        <dbReference type="Pfam" id="PF10021"/>
    </source>
</evidence>
<dbReference type="PIRSF" id="PIRSF014899">
    <property type="entry name" value="UCP014899"/>
    <property type="match status" value="1"/>
</dbReference>
<dbReference type="InterPro" id="IPR012664">
    <property type="entry name" value="CHP02452"/>
</dbReference>
<dbReference type="InterPro" id="IPR019261">
    <property type="entry name" value="PARG_cat_microbial"/>
</dbReference>
<feature type="domain" description="Microbial-type PARG catalytic" evidence="1">
    <location>
        <begin position="24"/>
        <end position="150"/>
    </location>
</feature>
<reference evidence="2 3" key="1">
    <citation type="submission" date="2011-02" db="EMBL/GenBank/DDBJ databases">
        <authorList>
            <person name="Nelson K.E."/>
            <person name="Sutton G."/>
            <person name="Torralba M."/>
            <person name="Durkin S."/>
            <person name="Harkins D."/>
            <person name="Montgomery R."/>
            <person name="Ziemer C."/>
            <person name="Klaassens E."/>
            <person name="Ocuiv P."/>
            <person name="Morrison M."/>
        </authorList>
    </citation>
    <scope>NUCLEOTIDE SEQUENCE [LARGE SCALE GENOMIC DNA]</scope>
    <source>
        <strain evidence="2 3">8</strain>
    </source>
</reference>
<dbReference type="SUPFAM" id="SSF52949">
    <property type="entry name" value="Macro domain-like"/>
    <property type="match status" value="1"/>
</dbReference>
<sequence length="276" mass="31368">MQFSDKTELITIFQDTLERCQNDVTLSSAVENSLNMQYVLKDGEEVDLDAVLYDKPADITVSMRRTIEAAEYYKDSKVCVLNFASSKNPGGGVANGARAQEECICRVSTLYPCLSSERIMNGFYLPHRSMFSDTLYNDDLIFTPKVFCIKTDTTRPVIRDRKEWFTVDVITCASPNLSAYTRIGDEQLEKIQQKRLERVFLTAIKEGTETLILGAFGCGAFRNPPEVVARVMKALCDKYSHYFKTIEFAVYCTKKNPRNYEVFCDVFGVEPNCVLK</sequence>
<dbReference type="NCBIfam" id="TIGR02452">
    <property type="entry name" value="TIGR02452 family protein"/>
    <property type="match status" value="1"/>
</dbReference>
<dbReference type="eggNOG" id="COG4295">
    <property type="taxonomic scope" value="Bacteria"/>
</dbReference>
<dbReference type="EMBL" id="ADKM02000122">
    <property type="protein sequence ID" value="EGC01848.1"/>
    <property type="molecule type" value="Genomic_DNA"/>
</dbReference>
<dbReference type="OrthoDB" id="9806181at2"/>
<dbReference type="Gene3D" id="3.40.220.10">
    <property type="entry name" value="Leucine Aminopeptidase, subunit E, domain 1"/>
    <property type="match status" value="1"/>
</dbReference>
<evidence type="ECO:0000313" key="3">
    <source>
        <dbReference type="Proteomes" id="UP000004259"/>
    </source>
</evidence>
<comment type="caution">
    <text evidence="2">The sequence shown here is derived from an EMBL/GenBank/DDBJ whole genome shotgun (WGS) entry which is preliminary data.</text>
</comment>
<organism evidence="2 3">
    <name type="scientific">Ruminococcus albus 8</name>
    <dbReference type="NCBI Taxonomy" id="246199"/>
    <lineage>
        <taxon>Bacteria</taxon>
        <taxon>Bacillati</taxon>
        <taxon>Bacillota</taxon>
        <taxon>Clostridia</taxon>
        <taxon>Eubacteriales</taxon>
        <taxon>Oscillospiraceae</taxon>
        <taxon>Ruminococcus</taxon>
    </lineage>
</organism>
<accession>E9SFS5</accession>
<gene>
    <name evidence="2" type="ORF">CUS_7874</name>
</gene>
<name>E9SFS5_RUMAL</name>
<dbReference type="STRING" id="246199.CUS_7874"/>
<dbReference type="RefSeq" id="WP_002852195.1">
    <property type="nucleotide sequence ID" value="NZ_ADKM02000122.1"/>
</dbReference>
<dbReference type="InterPro" id="IPR043472">
    <property type="entry name" value="Macro_dom-like"/>
</dbReference>
<dbReference type="Pfam" id="PF10021">
    <property type="entry name" value="PARG_cat_microb"/>
    <property type="match status" value="1"/>
</dbReference>
<dbReference type="PANTHER" id="PTHR35596:SF1">
    <property type="entry name" value="MICROBIAL-TYPE PARG CATALYTIC DOMAIN-CONTAINING PROTEIN"/>
    <property type="match status" value="1"/>
</dbReference>
<dbReference type="AlphaFoldDB" id="E9SFS5"/>
<protein>
    <submittedName>
        <fullName evidence="2">TIGR02452 family protein</fullName>
    </submittedName>
</protein>
<dbReference type="PANTHER" id="PTHR35596">
    <property type="entry name" value="DUF2263 DOMAIN-CONTAINING PROTEIN"/>
    <property type="match status" value="1"/>
</dbReference>
<proteinExistence type="predicted"/>
<dbReference type="Proteomes" id="UP000004259">
    <property type="component" value="Unassembled WGS sequence"/>
</dbReference>
<keyword evidence="3" id="KW-1185">Reference proteome</keyword>